<reference evidence="1" key="1">
    <citation type="submission" date="2020-08" db="EMBL/GenBank/DDBJ databases">
        <title>Multicomponent nature underlies the extraordinary mechanical properties of spider dragline silk.</title>
        <authorList>
            <person name="Kono N."/>
            <person name="Nakamura H."/>
            <person name="Mori M."/>
            <person name="Yoshida Y."/>
            <person name="Ohtoshi R."/>
            <person name="Malay A.D."/>
            <person name="Moran D.A.P."/>
            <person name="Tomita M."/>
            <person name="Numata K."/>
            <person name="Arakawa K."/>
        </authorList>
    </citation>
    <scope>NUCLEOTIDE SEQUENCE</scope>
</reference>
<comment type="caution">
    <text evidence="1">The sequence shown here is derived from an EMBL/GenBank/DDBJ whole genome shotgun (WGS) entry which is preliminary data.</text>
</comment>
<dbReference type="AlphaFoldDB" id="A0A8X6YMA5"/>
<name>A0A8X6YMA5_9ARAC</name>
<evidence type="ECO:0000313" key="2">
    <source>
        <dbReference type="Proteomes" id="UP000886998"/>
    </source>
</evidence>
<organism evidence="1 2">
    <name type="scientific">Trichonephila inaurata madagascariensis</name>
    <dbReference type="NCBI Taxonomy" id="2747483"/>
    <lineage>
        <taxon>Eukaryota</taxon>
        <taxon>Metazoa</taxon>
        <taxon>Ecdysozoa</taxon>
        <taxon>Arthropoda</taxon>
        <taxon>Chelicerata</taxon>
        <taxon>Arachnida</taxon>
        <taxon>Araneae</taxon>
        <taxon>Araneomorphae</taxon>
        <taxon>Entelegynae</taxon>
        <taxon>Araneoidea</taxon>
        <taxon>Nephilidae</taxon>
        <taxon>Trichonephila</taxon>
        <taxon>Trichonephila inaurata</taxon>
    </lineage>
</organism>
<accession>A0A8X6YMA5</accession>
<dbReference type="EMBL" id="BMAV01021069">
    <property type="protein sequence ID" value="GFY74993.1"/>
    <property type="molecule type" value="Genomic_DNA"/>
</dbReference>
<dbReference type="Proteomes" id="UP000886998">
    <property type="component" value="Unassembled WGS sequence"/>
</dbReference>
<proteinExistence type="predicted"/>
<protein>
    <submittedName>
        <fullName evidence="1">Uncharacterized protein</fullName>
    </submittedName>
</protein>
<keyword evidence="2" id="KW-1185">Reference proteome</keyword>
<evidence type="ECO:0000313" key="1">
    <source>
        <dbReference type="EMBL" id="GFY74993.1"/>
    </source>
</evidence>
<gene>
    <name evidence="1" type="ORF">TNIN_9021</name>
</gene>
<sequence length="120" mass="13724">MCCLDSSIVSGEQIQPFQRKHIPGIIKVNFHQASIAAHSTKQAQTTFHCHWIASWCTDDLAYHQTTKYVTIASRKGVFPLTPDRDNFHLRLVSSSRLTHVLCSRLTELPVERTGRLFFEI</sequence>